<protein>
    <submittedName>
        <fullName evidence="1">Uncharacterized protein</fullName>
    </submittedName>
</protein>
<proteinExistence type="predicted"/>
<sequence length="104" mass="11339">MPTVLPAGGPRFSSGASELFVREAQWLEACLSLRLHRGARASVRSLGMFPGGLPETWRANRAHVPLCERQSGAKLVSLHTSPFVHHEESLALRARAAKRKATPC</sequence>
<evidence type="ECO:0000313" key="1">
    <source>
        <dbReference type="EMBL" id="CAK0858579.1"/>
    </source>
</evidence>
<name>A0ABN9UIA4_9DINO</name>
<gene>
    <name evidence="1" type="ORF">PCOR1329_LOCUS48253</name>
</gene>
<keyword evidence="2" id="KW-1185">Reference proteome</keyword>
<organism evidence="1 2">
    <name type="scientific">Prorocentrum cordatum</name>
    <dbReference type="NCBI Taxonomy" id="2364126"/>
    <lineage>
        <taxon>Eukaryota</taxon>
        <taxon>Sar</taxon>
        <taxon>Alveolata</taxon>
        <taxon>Dinophyceae</taxon>
        <taxon>Prorocentrales</taxon>
        <taxon>Prorocentraceae</taxon>
        <taxon>Prorocentrum</taxon>
    </lineage>
</organism>
<comment type="caution">
    <text evidence="1">The sequence shown here is derived from an EMBL/GenBank/DDBJ whole genome shotgun (WGS) entry which is preliminary data.</text>
</comment>
<accession>A0ABN9UIA4</accession>
<reference evidence="1" key="1">
    <citation type="submission" date="2023-10" db="EMBL/GenBank/DDBJ databases">
        <authorList>
            <person name="Chen Y."/>
            <person name="Shah S."/>
            <person name="Dougan E. K."/>
            <person name="Thang M."/>
            <person name="Chan C."/>
        </authorList>
    </citation>
    <scope>NUCLEOTIDE SEQUENCE [LARGE SCALE GENOMIC DNA]</scope>
</reference>
<dbReference type="Proteomes" id="UP001189429">
    <property type="component" value="Unassembled WGS sequence"/>
</dbReference>
<dbReference type="EMBL" id="CAUYUJ010015826">
    <property type="protein sequence ID" value="CAK0858579.1"/>
    <property type="molecule type" value="Genomic_DNA"/>
</dbReference>
<evidence type="ECO:0000313" key="2">
    <source>
        <dbReference type="Proteomes" id="UP001189429"/>
    </source>
</evidence>